<proteinExistence type="predicted"/>
<evidence type="ECO:0000313" key="3">
    <source>
        <dbReference type="Proteomes" id="UP000017836"/>
    </source>
</evidence>
<sequence length="273" mass="31151">MALRKGSRVEVSSDEDGFKGAWFTATVTKMVGKTRIMVEYDNLVSDDENGPLVETLEIVNVRPLPPVPDTPHAFSLYEEVDAFYNDGWWVGVISKVVAEDGSKYAVYFRNTREEMIFEFNQMRVHQDFIDGHWVMASQGITLFVSLETGRSFANHLSLSHEILGSNLKEPGLSKVWMLKALPDSWPFAVVDFSWPWKPDSWAFPMVDFSPPWKLVGRILVLFRDRRATASIAGKKWRERRWILSTEADSIASTSSPWWGGEFSSPHKSPLQIF</sequence>
<dbReference type="EMBL" id="KI393980">
    <property type="protein sequence ID" value="ERN05810.1"/>
    <property type="molecule type" value="Genomic_DNA"/>
</dbReference>
<name>W1PFH3_AMBTC</name>
<dbReference type="AlphaFoldDB" id="W1PFH3"/>
<protein>
    <recommendedName>
        <fullName evidence="1">Agenet domain-containing protein</fullName>
    </recommendedName>
</protein>
<evidence type="ECO:0000313" key="2">
    <source>
        <dbReference type="EMBL" id="ERN05810.1"/>
    </source>
</evidence>
<evidence type="ECO:0000259" key="1">
    <source>
        <dbReference type="SMART" id="SM00743"/>
    </source>
</evidence>
<dbReference type="Pfam" id="PF05641">
    <property type="entry name" value="Agenet"/>
    <property type="match status" value="1"/>
</dbReference>
<dbReference type="InterPro" id="IPR014002">
    <property type="entry name" value="Agenet_dom_plant"/>
</dbReference>
<dbReference type="HOGENOM" id="CLU_1020618_0_0_1"/>
<accession>W1PFH3</accession>
<dbReference type="CDD" id="cd20406">
    <property type="entry name" value="Tudor_Agenet_AtDUF_rpt2_4"/>
    <property type="match status" value="1"/>
</dbReference>
<dbReference type="Proteomes" id="UP000017836">
    <property type="component" value="Unassembled WGS sequence"/>
</dbReference>
<organism evidence="2 3">
    <name type="scientific">Amborella trichopoda</name>
    <dbReference type="NCBI Taxonomy" id="13333"/>
    <lineage>
        <taxon>Eukaryota</taxon>
        <taxon>Viridiplantae</taxon>
        <taxon>Streptophyta</taxon>
        <taxon>Embryophyta</taxon>
        <taxon>Tracheophyta</taxon>
        <taxon>Spermatophyta</taxon>
        <taxon>Magnoliopsida</taxon>
        <taxon>Amborellales</taxon>
        <taxon>Amborellaceae</taxon>
        <taxon>Amborella</taxon>
    </lineage>
</organism>
<keyword evidence="3" id="KW-1185">Reference proteome</keyword>
<dbReference type="OMA" id="REEMIFE"/>
<feature type="domain" description="Agenet" evidence="1">
    <location>
        <begin position="72"/>
        <end position="130"/>
    </location>
</feature>
<dbReference type="SMART" id="SM00743">
    <property type="entry name" value="Agenet"/>
    <property type="match status" value="2"/>
</dbReference>
<dbReference type="Gramene" id="ERN05810">
    <property type="protein sequence ID" value="ERN05810"/>
    <property type="gene ID" value="AMTR_s00006p00258650"/>
</dbReference>
<dbReference type="STRING" id="13333.W1PFH3"/>
<gene>
    <name evidence="2" type="ORF">AMTR_s00006p00258650</name>
</gene>
<dbReference type="PANTHER" id="PTHR31917:SF147">
    <property type="entry name" value="AGENET DOMAIN-CONTAINING PROTEIN"/>
    <property type="match status" value="1"/>
</dbReference>
<feature type="domain" description="Agenet" evidence="1">
    <location>
        <begin position="1"/>
        <end position="69"/>
    </location>
</feature>
<dbReference type="eggNOG" id="ENOG502QSXC">
    <property type="taxonomic scope" value="Eukaryota"/>
</dbReference>
<reference evidence="3" key="1">
    <citation type="journal article" date="2013" name="Science">
        <title>The Amborella genome and the evolution of flowering plants.</title>
        <authorList>
            <consortium name="Amborella Genome Project"/>
        </authorList>
    </citation>
    <scope>NUCLEOTIDE SEQUENCE [LARGE SCALE GENOMIC DNA]</scope>
</reference>
<dbReference type="PANTHER" id="PTHR31917">
    <property type="entry name" value="AGENET DOMAIN-CONTAINING PROTEIN-RELATED"/>
    <property type="match status" value="1"/>
</dbReference>
<dbReference type="CDD" id="cd20405">
    <property type="entry name" value="Tudor_Agenet_AtDUF_rpt1_3"/>
    <property type="match status" value="1"/>
</dbReference>
<dbReference type="InterPro" id="IPR008395">
    <property type="entry name" value="Agenet-like_dom"/>
</dbReference>